<feature type="transmembrane region" description="Helical" evidence="6">
    <location>
        <begin position="394"/>
        <end position="413"/>
    </location>
</feature>
<dbReference type="STRING" id="1314782.A0A165RBR7"/>
<dbReference type="InterPro" id="IPR011701">
    <property type="entry name" value="MFS"/>
</dbReference>
<evidence type="ECO:0000259" key="7">
    <source>
        <dbReference type="PROSITE" id="PS50850"/>
    </source>
</evidence>
<feature type="transmembrane region" description="Helical" evidence="6">
    <location>
        <begin position="419"/>
        <end position="437"/>
    </location>
</feature>
<feature type="transmembrane region" description="Helical" evidence="6">
    <location>
        <begin position="449"/>
        <end position="469"/>
    </location>
</feature>
<dbReference type="Gene3D" id="1.20.1250.20">
    <property type="entry name" value="MFS general substrate transporter like domains"/>
    <property type="match status" value="2"/>
</dbReference>
<reference evidence="8 9" key="1">
    <citation type="journal article" date="2016" name="Mol. Biol. Evol.">
        <title>Comparative Genomics of Early-Diverging Mushroom-Forming Fungi Provides Insights into the Origins of Lignocellulose Decay Capabilities.</title>
        <authorList>
            <person name="Nagy L.G."/>
            <person name="Riley R."/>
            <person name="Tritt A."/>
            <person name="Adam C."/>
            <person name="Daum C."/>
            <person name="Floudas D."/>
            <person name="Sun H."/>
            <person name="Yadav J.S."/>
            <person name="Pangilinan J."/>
            <person name="Larsson K.H."/>
            <person name="Matsuura K."/>
            <person name="Barry K."/>
            <person name="Labutti K."/>
            <person name="Kuo R."/>
            <person name="Ohm R.A."/>
            <person name="Bhattacharya S.S."/>
            <person name="Shirouzu T."/>
            <person name="Yoshinaga Y."/>
            <person name="Martin F.M."/>
            <person name="Grigoriev I.V."/>
            <person name="Hibbett D.S."/>
        </authorList>
    </citation>
    <scope>NUCLEOTIDE SEQUENCE [LARGE SCALE GENOMIC DNA]</scope>
    <source>
        <strain evidence="8 9">HHB14362 ss-1</strain>
    </source>
</reference>
<evidence type="ECO:0000256" key="1">
    <source>
        <dbReference type="ARBA" id="ARBA00004141"/>
    </source>
</evidence>
<organism evidence="8 9">
    <name type="scientific">Neolentinus lepideus HHB14362 ss-1</name>
    <dbReference type="NCBI Taxonomy" id="1314782"/>
    <lineage>
        <taxon>Eukaryota</taxon>
        <taxon>Fungi</taxon>
        <taxon>Dikarya</taxon>
        <taxon>Basidiomycota</taxon>
        <taxon>Agaricomycotina</taxon>
        <taxon>Agaricomycetes</taxon>
        <taxon>Gloeophyllales</taxon>
        <taxon>Gloeophyllaceae</taxon>
        <taxon>Neolentinus</taxon>
    </lineage>
</organism>
<proteinExistence type="predicted"/>
<accession>A0A165RBR7</accession>
<dbReference type="GO" id="GO:0016020">
    <property type="term" value="C:membrane"/>
    <property type="evidence" value="ECO:0007669"/>
    <property type="project" value="UniProtKB-SubCell"/>
</dbReference>
<feature type="transmembrane region" description="Helical" evidence="6">
    <location>
        <begin position="181"/>
        <end position="199"/>
    </location>
</feature>
<dbReference type="GO" id="GO:0022857">
    <property type="term" value="F:transmembrane transporter activity"/>
    <property type="evidence" value="ECO:0007669"/>
    <property type="project" value="InterPro"/>
</dbReference>
<feature type="transmembrane region" description="Helical" evidence="6">
    <location>
        <begin position="359"/>
        <end position="382"/>
    </location>
</feature>
<dbReference type="PANTHER" id="PTHR43791">
    <property type="entry name" value="PERMEASE-RELATED"/>
    <property type="match status" value="1"/>
</dbReference>
<evidence type="ECO:0000256" key="6">
    <source>
        <dbReference type="SAM" id="Phobius"/>
    </source>
</evidence>
<name>A0A165RBR7_9AGAM</name>
<dbReference type="FunFam" id="1.20.1250.20:FF:000013">
    <property type="entry name" value="MFS general substrate transporter"/>
    <property type="match status" value="1"/>
</dbReference>
<keyword evidence="4 6" id="KW-1133">Transmembrane helix</keyword>
<dbReference type="InterPro" id="IPR036259">
    <property type="entry name" value="MFS_trans_sf"/>
</dbReference>
<feature type="domain" description="Major facilitator superfamily (MFS) profile" evidence="7">
    <location>
        <begin position="92"/>
        <end position="507"/>
    </location>
</feature>
<dbReference type="PROSITE" id="PS50850">
    <property type="entry name" value="MFS"/>
    <property type="match status" value="1"/>
</dbReference>
<dbReference type="FunFam" id="1.20.1250.20:FF:000057">
    <property type="entry name" value="MFS general substrate transporter"/>
    <property type="match status" value="1"/>
</dbReference>
<dbReference type="AlphaFoldDB" id="A0A165RBR7"/>
<comment type="subcellular location">
    <subcellularLocation>
        <location evidence="1">Membrane</location>
        <topology evidence="1">Multi-pass membrane protein</topology>
    </subcellularLocation>
</comment>
<feature type="transmembrane region" description="Helical" evidence="6">
    <location>
        <begin position="481"/>
        <end position="498"/>
    </location>
</feature>
<evidence type="ECO:0000256" key="3">
    <source>
        <dbReference type="ARBA" id="ARBA00022692"/>
    </source>
</evidence>
<keyword evidence="2" id="KW-0813">Transport</keyword>
<feature type="transmembrane region" description="Helical" evidence="6">
    <location>
        <begin position="255"/>
        <end position="275"/>
    </location>
</feature>
<sequence>MELLLSPGICIPVQFIASTMASIATHRRSDSDISVSLTPISKQGGSQVEVVDNDTAFSAKESPDQDEDGRLLSDEERKVAEARIKRMLDMRLMPMTILIFIMNYIDRTAVTSARLQGLQADLGLTDIQYETVLAILYVSYVPAQIPSNMIINIVSRPSLYIGICIVVWGLTSALTGVTHDFAGIICCRVFIGLPEAAFYPGSMYLLSRWYTKKELSFRGAIIYGGLLISNAFGSLIAAGILNGLDGARGIAAWRWLFYIEGSITICVGFLAMWALPDFPHNTRWMTPSERRLAQIRLAEDAGEADEDSASESPWHGLKLALKDPKVYIMALMTCSQLLGLSFVNFFPTLTQTLGFSNTISLLLAAPPWILATIVTCLVAWNADKTGERYFHINGPWWGVIIGYIIGLCTMSVGGRYVCMFLMASGYAGFALTLVWVSNAIPRPPAKRSVAMGIVNGFGNMGNLIGSFVWKSSWGPEYHPAMIISLVAMALASFLAYIVRCMLIRDNKALEAEMMDNMDDGEKERIADAARLEGITFEEALERKKGFRYLY</sequence>
<keyword evidence="5 6" id="KW-0472">Membrane</keyword>
<evidence type="ECO:0000256" key="2">
    <source>
        <dbReference type="ARBA" id="ARBA00022448"/>
    </source>
</evidence>
<keyword evidence="3 6" id="KW-0812">Transmembrane</keyword>
<dbReference type="PANTHER" id="PTHR43791:SF36">
    <property type="entry name" value="TRANSPORTER, PUTATIVE (AFU_ORTHOLOGUE AFUA_6G08340)-RELATED"/>
    <property type="match status" value="1"/>
</dbReference>
<dbReference type="InParanoid" id="A0A165RBR7"/>
<evidence type="ECO:0000256" key="4">
    <source>
        <dbReference type="ARBA" id="ARBA00022989"/>
    </source>
</evidence>
<feature type="transmembrane region" description="Helical" evidence="6">
    <location>
        <begin position="220"/>
        <end position="243"/>
    </location>
</feature>
<evidence type="ECO:0000256" key="5">
    <source>
        <dbReference type="ARBA" id="ARBA00023136"/>
    </source>
</evidence>
<protein>
    <submittedName>
        <fullName evidence="8">MFS general substrate transporter</fullName>
    </submittedName>
</protein>
<feature type="transmembrane region" description="Helical" evidence="6">
    <location>
        <begin position="326"/>
        <end position="347"/>
    </location>
</feature>
<feature type="transmembrane region" description="Helical" evidence="6">
    <location>
        <begin position="157"/>
        <end position="175"/>
    </location>
</feature>
<dbReference type="Proteomes" id="UP000076761">
    <property type="component" value="Unassembled WGS sequence"/>
</dbReference>
<dbReference type="SUPFAM" id="SSF103473">
    <property type="entry name" value="MFS general substrate transporter"/>
    <property type="match status" value="1"/>
</dbReference>
<dbReference type="Pfam" id="PF07690">
    <property type="entry name" value="MFS_1"/>
    <property type="match status" value="1"/>
</dbReference>
<dbReference type="EMBL" id="KV425584">
    <property type="protein sequence ID" value="KZT23585.1"/>
    <property type="molecule type" value="Genomic_DNA"/>
</dbReference>
<evidence type="ECO:0000313" key="8">
    <source>
        <dbReference type="EMBL" id="KZT23585.1"/>
    </source>
</evidence>
<dbReference type="OrthoDB" id="2985014at2759"/>
<dbReference type="InterPro" id="IPR020846">
    <property type="entry name" value="MFS_dom"/>
</dbReference>
<evidence type="ECO:0000313" key="9">
    <source>
        <dbReference type="Proteomes" id="UP000076761"/>
    </source>
</evidence>
<feature type="transmembrane region" description="Helical" evidence="6">
    <location>
        <begin position="88"/>
        <end position="105"/>
    </location>
</feature>
<keyword evidence="9" id="KW-1185">Reference proteome</keyword>
<gene>
    <name evidence="8" type="ORF">NEOLEDRAFT_538794</name>
</gene>